<proteinExistence type="predicted"/>
<accession>A0A1H7ATD6</accession>
<gene>
    <name evidence="1" type="ORF">SAMN04488058_11463</name>
</gene>
<name>A0A1H7ATD6_9DEIO</name>
<protein>
    <submittedName>
        <fullName evidence="1">Uncharacterized protein</fullName>
    </submittedName>
</protein>
<reference evidence="2" key="1">
    <citation type="submission" date="2016-10" db="EMBL/GenBank/DDBJ databases">
        <authorList>
            <person name="Varghese N."/>
            <person name="Submissions S."/>
        </authorList>
    </citation>
    <scope>NUCLEOTIDE SEQUENCE [LARGE SCALE GENOMIC DNA]</scope>
    <source>
        <strain evidence="2">CGMCC 1.10218</strain>
    </source>
</reference>
<evidence type="ECO:0000313" key="2">
    <source>
        <dbReference type="Proteomes" id="UP000199223"/>
    </source>
</evidence>
<sequence>MCGGVLTSALLARRAGRGGGALLPALALLLAMPRTKPGRAGHWRLALLVSAAFAWGARRVW</sequence>
<dbReference type="Proteomes" id="UP000199223">
    <property type="component" value="Unassembled WGS sequence"/>
</dbReference>
<organism evidence="1 2">
    <name type="scientific">Deinococcus reticulitermitis</name>
    <dbReference type="NCBI Taxonomy" id="856736"/>
    <lineage>
        <taxon>Bacteria</taxon>
        <taxon>Thermotogati</taxon>
        <taxon>Deinococcota</taxon>
        <taxon>Deinococci</taxon>
        <taxon>Deinococcales</taxon>
        <taxon>Deinococcaceae</taxon>
        <taxon>Deinococcus</taxon>
    </lineage>
</organism>
<keyword evidence="2" id="KW-1185">Reference proteome</keyword>
<dbReference type="EMBL" id="FNZA01000014">
    <property type="protein sequence ID" value="SEJ68911.1"/>
    <property type="molecule type" value="Genomic_DNA"/>
</dbReference>
<dbReference type="AlphaFoldDB" id="A0A1H7ATD6"/>
<evidence type="ECO:0000313" key="1">
    <source>
        <dbReference type="EMBL" id="SEJ68911.1"/>
    </source>
</evidence>
<dbReference type="STRING" id="856736.SAMN04488058_11463"/>